<dbReference type="NCBIfam" id="TIGR00756">
    <property type="entry name" value="PPR"/>
    <property type="match status" value="7"/>
</dbReference>
<gene>
    <name evidence="3" type="ORF">ES319_D02G004100v1</name>
</gene>
<evidence type="ECO:0008006" key="5">
    <source>
        <dbReference type="Google" id="ProtNLM"/>
    </source>
</evidence>
<keyword evidence="4" id="KW-1185">Reference proteome</keyword>
<evidence type="ECO:0000313" key="4">
    <source>
        <dbReference type="Proteomes" id="UP000327439"/>
    </source>
</evidence>
<dbReference type="InterPro" id="IPR051222">
    <property type="entry name" value="PPR/CCM1_RNA-binding"/>
</dbReference>
<keyword evidence="1" id="KW-0677">Repeat</keyword>
<dbReference type="SUPFAM" id="SSF81901">
    <property type="entry name" value="HCP-like"/>
    <property type="match status" value="1"/>
</dbReference>
<name>A0A5J5SBJ1_GOSBA</name>
<dbReference type="OrthoDB" id="185373at2759"/>
<reference evidence="4" key="1">
    <citation type="journal article" date="2020" name="Nat. Genet.">
        <title>Genomic diversifications of five Gossypium allopolyploid species and their impact on cotton improvement.</title>
        <authorList>
            <person name="Chen Z.J."/>
            <person name="Sreedasyam A."/>
            <person name="Ando A."/>
            <person name="Song Q."/>
            <person name="De Santiago L.M."/>
            <person name="Hulse-Kemp A.M."/>
            <person name="Ding M."/>
            <person name="Ye W."/>
            <person name="Kirkbride R.C."/>
            <person name="Jenkins J."/>
            <person name="Plott C."/>
            <person name="Lovell J."/>
            <person name="Lin Y.M."/>
            <person name="Vaughn R."/>
            <person name="Liu B."/>
            <person name="Simpson S."/>
            <person name="Scheffler B.E."/>
            <person name="Wen L."/>
            <person name="Saski C.A."/>
            <person name="Grover C.E."/>
            <person name="Hu G."/>
            <person name="Conover J.L."/>
            <person name="Carlson J.W."/>
            <person name="Shu S."/>
            <person name="Boston L.B."/>
            <person name="Williams M."/>
            <person name="Peterson D.G."/>
            <person name="McGee K."/>
            <person name="Jones D.C."/>
            <person name="Wendel J.F."/>
            <person name="Stelly D.M."/>
            <person name="Grimwood J."/>
            <person name="Schmutz J."/>
        </authorList>
    </citation>
    <scope>NUCLEOTIDE SEQUENCE [LARGE SCALE GENOMIC DNA]</scope>
    <source>
        <strain evidence="4">cv. 3-79</strain>
    </source>
</reference>
<feature type="repeat" description="PPR" evidence="2">
    <location>
        <begin position="118"/>
        <end position="152"/>
    </location>
</feature>
<dbReference type="Proteomes" id="UP000327439">
    <property type="component" value="Chromosome D02"/>
</dbReference>
<dbReference type="PANTHER" id="PTHR47942">
    <property type="entry name" value="TETRATRICOPEPTIDE REPEAT (TPR)-LIKE SUPERFAMILY PROTEIN-RELATED"/>
    <property type="match status" value="1"/>
</dbReference>
<evidence type="ECO:0000256" key="2">
    <source>
        <dbReference type="PROSITE-ProRule" id="PRU00708"/>
    </source>
</evidence>
<proteinExistence type="predicted"/>
<organism evidence="3 4">
    <name type="scientific">Gossypium barbadense</name>
    <name type="common">Sea Island cotton</name>
    <name type="synonym">Hibiscus barbadensis</name>
    <dbReference type="NCBI Taxonomy" id="3634"/>
    <lineage>
        <taxon>Eukaryota</taxon>
        <taxon>Viridiplantae</taxon>
        <taxon>Streptophyta</taxon>
        <taxon>Embryophyta</taxon>
        <taxon>Tracheophyta</taxon>
        <taxon>Spermatophyta</taxon>
        <taxon>Magnoliopsida</taxon>
        <taxon>eudicotyledons</taxon>
        <taxon>Gunneridae</taxon>
        <taxon>Pentapetalae</taxon>
        <taxon>rosids</taxon>
        <taxon>malvids</taxon>
        <taxon>Malvales</taxon>
        <taxon>Malvaceae</taxon>
        <taxon>Malvoideae</taxon>
        <taxon>Gossypium</taxon>
    </lineage>
</organism>
<dbReference type="EMBL" id="CM018216">
    <property type="protein sequence ID" value="KAB2039369.1"/>
    <property type="molecule type" value="Genomic_DNA"/>
</dbReference>
<accession>A0A5J5SBJ1</accession>
<dbReference type="AlphaFoldDB" id="A0A5J5SBJ1"/>
<dbReference type="Gene3D" id="1.25.40.10">
    <property type="entry name" value="Tetratricopeptide repeat domain"/>
    <property type="match status" value="4"/>
</dbReference>
<feature type="repeat" description="PPR" evidence="2">
    <location>
        <begin position="293"/>
        <end position="327"/>
    </location>
</feature>
<feature type="repeat" description="PPR" evidence="2">
    <location>
        <begin position="384"/>
        <end position="418"/>
    </location>
</feature>
<dbReference type="PROSITE" id="PS51375">
    <property type="entry name" value="PPR"/>
    <property type="match status" value="7"/>
</dbReference>
<dbReference type="InterPro" id="IPR002885">
    <property type="entry name" value="PPR_rpt"/>
</dbReference>
<evidence type="ECO:0000313" key="3">
    <source>
        <dbReference type="EMBL" id="KAB2039369.1"/>
    </source>
</evidence>
<dbReference type="PANTHER" id="PTHR47942:SF16">
    <property type="entry name" value="PENTATRICOPEPTIDE REPEAT DOMAIN CONTAINING PROTEIN-RELATED"/>
    <property type="match status" value="1"/>
</dbReference>
<dbReference type="Pfam" id="PF13041">
    <property type="entry name" value="PPR_2"/>
    <property type="match status" value="4"/>
</dbReference>
<sequence>MSSLFHNPSIFCNPTRTHGCKLHVLTMVSLPSKAHGTITSPGCSDERTARIRVVNFLDKIKAIPFKDTNGILSLMEKDASNWTLSAFNGLLMALLTADEADRAVELFSNASGLGLSPNGWTFSIIIRCLCKKNDLDEAQRVLHHMMEHGYNPNVITFTILIDSLCKRGKLGYAFRVLELMGGIGCKPNVQTYNCLLKGLCYIGKVEQAHEMLMNMEKESIKPDIYSFTAIMDGFCKVGRSDEAMELLNQALDIGLEPNVVIFNTLFTGYNKEGRPQHGFKVLKLMKDKNCSPDSISYSTLMSGLLKWGKTRAALKVYKEIMGIGFEVEGKMLSSLLRGLCMKSWEEKDLVQDAYQVFDKMRKKDSIIDHSSYGFMIRTLWYIPRTITFNNVIQGLCIEGKIHEALVVLVTMYENGKIPSRTSYDMLVKEFNRQGLLLGACNVYGAALKQGVVPHRIPLRLNSHSY</sequence>
<evidence type="ECO:0000256" key="1">
    <source>
        <dbReference type="ARBA" id="ARBA00022737"/>
    </source>
</evidence>
<feature type="repeat" description="PPR" evidence="2">
    <location>
        <begin position="188"/>
        <end position="222"/>
    </location>
</feature>
<feature type="repeat" description="PPR" evidence="2">
    <location>
        <begin position="223"/>
        <end position="257"/>
    </location>
</feature>
<feature type="repeat" description="PPR" evidence="2">
    <location>
        <begin position="153"/>
        <end position="187"/>
    </location>
</feature>
<protein>
    <recommendedName>
        <fullName evidence="5">Pentacotripeptide-repeat region of PRORP domain-containing protein</fullName>
    </recommendedName>
</protein>
<dbReference type="InterPro" id="IPR011990">
    <property type="entry name" value="TPR-like_helical_dom_sf"/>
</dbReference>
<feature type="repeat" description="PPR" evidence="2">
    <location>
        <begin position="258"/>
        <end position="292"/>
    </location>
</feature>